<evidence type="ECO:0000256" key="1">
    <source>
        <dbReference type="SAM" id="MobiDB-lite"/>
    </source>
</evidence>
<comment type="caution">
    <text evidence="3">The sequence shown here is derived from an EMBL/GenBank/DDBJ whole genome shotgun (WGS) entry which is preliminary data.</text>
</comment>
<dbReference type="Proteomes" id="UP001430755">
    <property type="component" value="Unassembled WGS sequence"/>
</dbReference>
<evidence type="ECO:0000259" key="2">
    <source>
        <dbReference type="Pfam" id="PF18921"/>
    </source>
</evidence>
<evidence type="ECO:0000313" key="4">
    <source>
        <dbReference type="Proteomes" id="UP001430755"/>
    </source>
</evidence>
<dbReference type="Pfam" id="PF18921">
    <property type="entry name" value="Cyanophycin_syn"/>
    <property type="match status" value="1"/>
</dbReference>
<dbReference type="EMBL" id="JAJMLW010000001">
    <property type="protein sequence ID" value="MCI2240975.1"/>
    <property type="molecule type" value="Genomic_DNA"/>
</dbReference>
<name>A0ABS9WEH5_9ACTN</name>
<gene>
    <name evidence="3" type="ORF">LPT13_01220</name>
</gene>
<keyword evidence="4" id="KW-1185">Reference proteome</keyword>
<proteinExistence type="predicted"/>
<feature type="compositionally biased region" description="Pro residues" evidence="1">
    <location>
        <begin position="11"/>
        <end position="27"/>
    </location>
</feature>
<reference evidence="3" key="1">
    <citation type="submission" date="2021-11" db="EMBL/GenBank/DDBJ databases">
        <title>A Novel Adlercreutzia Species, isolated from a Allomyrina dichotoma larva feces.</title>
        <authorList>
            <person name="Suh M.K."/>
        </authorList>
    </citation>
    <scope>NUCLEOTIDE SEQUENCE</scope>
    <source>
        <strain evidence="3">JBNU-10</strain>
    </source>
</reference>
<dbReference type="InterPro" id="IPR044019">
    <property type="entry name" value="Cyanophycin_syn_N"/>
</dbReference>
<evidence type="ECO:0000313" key="3">
    <source>
        <dbReference type="EMBL" id="MCI2240975.1"/>
    </source>
</evidence>
<protein>
    <recommendedName>
        <fullName evidence="2">Cyanophycin synthase-like N-terminal domain-containing protein</fullName>
    </recommendedName>
</protein>
<accession>A0ABS9WEH5</accession>
<organism evidence="3 4">
    <name type="scientific">Adlercreutzia faecimuris</name>
    <dbReference type="NCBI Taxonomy" id="2897341"/>
    <lineage>
        <taxon>Bacteria</taxon>
        <taxon>Bacillati</taxon>
        <taxon>Actinomycetota</taxon>
        <taxon>Coriobacteriia</taxon>
        <taxon>Eggerthellales</taxon>
        <taxon>Eggerthellaceae</taxon>
        <taxon>Adlercreutzia</taxon>
    </lineage>
</organism>
<sequence length="181" mass="19509">MTPRPRIAGEAPPPRPDALAPAPPAPADAPAARPRIAVERVTVRPDRLSALVRVAPGAPRRTDAALAERARAAFPDLPHHTCVNEAGPTFAAVMADTPLPHLLEHLVISLMLRDEATPACAAHVGTTEWLNEDEGLARVEVTYTDDIVALRALRRAAAFLNDEGRECARHAISTHHIRPDR</sequence>
<dbReference type="RefSeq" id="WP_242162701.1">
    <property type="nucleotide sequence ID" value="NZ_JAJMLW010000001.1"/>
</dbReference>
<feature type="domain" description="Cyanophycin synthase-like N-terminal" evidence="2">
    <location>
        <begin position="66"/>
        <end position="160"/>
    </location>
</feature>
<feature type="region of interest" description="Disordered" evidence="1">
    <location>
        <begin position="1"/>
        <end position="33"/>
    </location>
</feature>